<protein>
    <recommendedName>
        <fullName evidence="3">Lipoprotein</fullName>
    </recommendedName>
</protein>
<evidence type="ECO:0008006" key="3">
    <source>
        <dbReference type="Google" id="ProtNLM"/>
    </source>
</evidence>
<accession>J4KRS1</accession>
<gene>
    <name evidence="1" type="ORF">NT01SARS_1251</name>
</gene>
<dbReference type="HOGENOM" id="CLU_1905288_0_0_6"/>
<proteinExistence type="predicted"/>
<name>J4KRS1_9GAMM</name>
<evidence type="ECO:0000313" key="2">
    <source>
        <dbReference type="Proteomes" id="UP000010305"/>
    </source>
</evidence>
<dbReference type="STRING" id="1123866.NT01SARS_1251"/>
<dbReference type="Proteomes" id="UP000010305">
    <property type="component" value="Unassembled WGS sequence"/>
</dbReference>
<organism evidence="1 2">
    <name type="scientific">SAR86 cluster bacterium SAR86A</name>
    <dbReference type="NCBI Taxonomy" id="1123866"/>
    <lineage>
        <taxon>Bacteria</taxon>
        <taxon>Pseudomonadati</taxon>
        <taxon>Pseudomonadota</taxon>
        <taxon>Gammaproteobacteria</taxon>
        <taxon>SAR86 cluster</taxon>
    </lineage>
</organism>
<dbReference type="AlphaFoldDB" id="J4KRS1"/>
<reference evidence="1 2" key="1">
    <citation type="journal article" date="2012" name="ISME J.">
        <title>Genomic insights to SAR86, an abundant and uncultivated marine bacterial lineage.</title>
        <authorList>
            <person name="Dupont C.L."/>
            <person name="Rusch D.B."/>
            <person name="Yooseph S."/>
            <person name="Lombardo M.J."/>
            <person name="Richter R.A."/>
            <person name="Valas R."/>
            <person name="Novotny M."/>
            <person name="Yee-Greenbaum J."/>
            <person name="Selengut J.D."/>
            <person name="Haft D.H."/>
            <person name="Halpern A.L."/>
            <person name="Lasken R.S."/>
            <person name="Nealson K."/>
            <person name="Friedman R."/>
            <person name="Venter J.C."/>
        </authorList>
    </citation>
    <scope>NUCLEOTIDE SEQUENCE [LARGE SCALE GENOMIC DNA]</scope>
</reference>
<evidence type="ECO:0000313" key="1">
    <source>
        <dbReference type="EMBL" id="EJP71444.1"/>
    </source>
</evidence>
<dbReference type="EMBL" id="JH611157">
    <property type="protein sequence ID" value="EJP71444.1"/>
    <property type="molecule type" value="Genomic_DNA"/>
</dbReference>
<dbReference type="PROSITE" id="PS51257">
    <property type="entry name" value="PROKAR_LIPOPROTEIN"/>
    <property type="match status" value="1"/>
</dbReference>
<sequence>MKKILLTITLSSLASCKVVPKDDGFQNIIPNDPAVGRASITCLQRPMNHQPIPAQLGKRDQRTIEVTDQNDCMESEMRKVALKNVDSKKNIKLDINLNKKSENDPIVIKSDKSDDFDLEKLEKLIKKKGQDEE</sequence>